<organism evidence="1">
    <name type="scientific">viral metagenome</name>
    <dbReference type="NCBI Taxonomy" id="1070528"/>
    <lineage>
        <taxon>unclassified sequences</taxon>
        <taxon>metagenomes</taxon>
        <taxon>organismal metagenomes</taxon>
    </lineage>
</organism>
<reference evidence="1" key="1">
    <citation type="submission" date="2020-03" db="EMBL/GenBank/DDBJ databases">
        <title>The deep terrestrial virosphere.</title>
        <authorList>
            <person name="Holmfeldt K."/>
            <person name="Nilsson E."/>
            <person name="Simone D."/>
            <person name="Lopez-Fernandez M."/>
            <person name="Wu X."/>
            <person name="de Brujin I."/>
            <person name="Lundin D."/>
            <person name="Andersson A."/>
            <person name="Bertilsson S."/>
            <person name="Dopson M."/>
        </authorList>
    </citation>
    <scope>NUCLEOTIDE SEQUENCE</scope>
    <source>
        <strain evidence="1">TM448B02499</strain>
    </source>
</reference>
<accession>A0A6M3XW62</accession>
<dbReference type="AlphaFoldDB" id="A0A6M3XW62"/>
<evidence type="ECO:0000313" key="1">
    <source>
        <dbReference type="EMBL" id="QJI01378.1"/>
    </source>
</evidence>
<sequence>MNLKKKTIQELRKLRGEINGELSFRSMRGSLTDAEYRAEMGRRRMIGWKEAQKRKLGVAFKDNISV</sequence>
<name>A0A6M3XW62_9ZZZZ</name>
<proteinExistence type="predicted"/>
<gene>
    <name evidence="1" type="ORF">TM448B02499_0010</name>
</gene>
<dbReference type="EMBL" id="MT144919">
    <property type="protein sequence ID" value="QJI01378.1"/>
    <property type="molecule type" value="Genomic_DNA"/>
</dbReference>
<protein>
    <submittedName>
        <fullName evidence="1">Uncharacterized protein</fullName>
    </submittedName>
</protein>